<reference evidence="23" key="1">
    <citation type="submission" date="2022-01" db="UniProtKB">
        <authorList>
            <consortium name="EnsemblMetazoa"/>
        </authorList>
    </citation>
    <scope>IDENTIFICATION</scope>
</reference>
<evidence type="ECO:0000256" key="18">
    <source>
        <dbReference type="ARBA" id="ARBA00048739"/>
    </source>
</evidence>
<accession>A0A8I6RQR4</accession>
<evidence type="ECO:0000256" key="2">
    <source>
        <dbReference type="ARBA" id="ARBA00023002"/>
    </source>
</evidence>
<evidence type="ECO:0000256" key="8">
    <source>
        <dbReference type="ARBA" id="ARBA00045705"/>
    </source>
</evidence>
<dbReference type="PRINTS" id="PR00081">
    <property type="entry name" value="GDHRDH"/>
</dbReference>
<dbReference type="EC" id="1.1.1.232" evidence="4"/>
<evidence type="ECO:0000256" key="19">
    <source>
        <dbReference type="ARBA" id="ARBA00048921"/>
    </source>
</evidence>
<comment type="catalytic activity">
    <reaction evidence="9">
        <text>prostaglandin E1 + NAD(+) = 15-oxoprostaglandin E1 + NADH + H(+)</text>
        <dbReference type="Rhea" id="RHEA:16477"/>
        <dbReference type="ChEBI" id="CHEBI:15378"/>
        <dbReference type="ChEBI" id="CHEBI:57397"/>
        <dbReference type="ChEBI" id="CHEBI:57401"/>
        <dbReference type="ChEBI" id="CHEBI:57540"/>
        <dbReference type="ChEBI" id="CHEBI:57945"/>
    </reaction>
    <physiologicalReaction direction="left-to-right" evidence="9">
        <dbReference type="Rhea" id="RHEA:16478"/>
    </physiologicalReaction>
</comment>
<comment type="catalytic activity">
    <reaction evidence="19">
        <text>resolvin D2 + NAD(+) = 16-oxoresolvin D2 + NADH + H(+)</text>
        <dbReference type="Rhea" id="RHEA:53588"/>
        <dbReference type="ChEBI" id="CHEBI:15378"/>
        <dbReference type="ChEBI" id="CHEBI:57540"/>
        <dbReference type="ChEBI" id="CHEBI:57945"/>
        <dbReference type="ChEBI" id="CHEBI:133367"/>
        <dbReference type="ChEBI" id="CHEBI:137498"/>
    </reaction>
    <physiologicalReaction direction="left-to-right" evidence="19">
        <dbReference type="Rhea" id="RHEA:53589"/>
    </physiologicalReaction>
</comment>
<dbReference type="InterPro" id="IPR020904">
    <property type="entry name" value="Sc_DH/Rdtase_CS"/>
</dbReference>
<proteinExistence type="inferred from homology"/>
<dbReference type="PANTHER" id="PTHR44229">
    <property type="entry name" value="15-HYDROXYPROSTAGLANDIN DEHYDROGENASE [NAD(+)]"/>
    <property type="match status" value="1"/>
</dbReference>
<comment type="catalytic activity">
    <reaction evidence="16">
        <text>lipoxin A4 + NAD(+) = 15-oxo-(5S,6R)-dihydroxy-(7E,9E,11Z,13E)-eicosatetraenoate + NADH + H(+)</text>
        <dbReference type="Rhea" id="RHEA:41572"/>
        <dbReference type="ChEBI" id="CHEBI:15378"/>
        <dbReference type="ChEBI" id="CHEBI:57540"/>
        <dbReference type="ChEBI" id="CHEBI:57945"/>
        <dbReference type="ChEBI" id="CHEBI:67026"/>
        <dbReference type="ChEBI" id="CHEBI:78311"/>
    </reaction>
    <physiologicalReaction direction="left-to-right" evidence="16">
        <dbReference type="Rhea" id="RHEA:41573"/>
    </physiologicalReaction>
</comment>
<evidence type="ECO:0000256" key="5">
    <source>
        <dbReference type="ARBA" id="ARBA00040276"/>
    </source>
</evidence>
<comment type="catalytic activity">
    <reaction evidence="18">
        <text>prostaglandin E2 + NAD(+) = 15-oxoprostaglandin E2 + NADH + H(+)</text>
        <dbReference type="Rhea" id="RHEA:11876"/>
        <dbReference type="ChEBI" id="CHEBI:15378"/>
        <dbReference type="ChEBI" id="CHEBI:57400"/>
        <dbReference type="ChEBI" id="CHEBI:57540"/>
        <dbReference type="ChEBI" id="CHEBI:57945"/>
        <dbReference type="ChEBI" id="CHEBI:606564"/>
        <dbReference type="EC" id="1.1.1.141"/>
    </reaction>
    <physiologicalReaction direction="left-to-right" evidence="18">
        <dbReference type="Rhea" id="RHEA:11877"/>
    </physiologicalReaction>
</comment>
<dbReference type="PANTHER" id="PTHR44229:SF4">
    <property type="entry name" value="15-HYDROXYPROSTAGLANDIN DEHYDROGENASE [NAD(+)]"/>
    <property type="match status" value="1"/>
</dbReference>
<evidence type="ECO:0000313" key="24">
    <source>
        <dbReference type="Proteomes" id="UP000494040"/>
    </source>
</evidence>
<dbReference type="SUPFAM" id="SSF51735">
    <property type="entry name" value="NAD(P)-binding Rossmann-fold domains"/>
    <property type="match status" value="1"/>
</dbReference>
<dbReference type="Pfam" id="PF00106">
    <property type="entry name" value="adh_short"/>
    <property type="match status" value="1"/>
</dbReference>
<dbReference type="KEGG" id="clec:106665897"/>
<dbReference type="EnsemblMetazoa" id="XM_014392702.2">
    <property type="protein sequence ID" value="XP_014248188.1"/>
    <property type="gene ID" value="LOC106665897"/>
</dbReference>
<evidence type="ECO:0000256" key="16">
    <source>
        <dbReference type="ARBA" id="ARBA00048535"/>
    </source>
</evidence>
<dbReference type="GO" id="GO:0005737">
    <property type="term" value="C:cytoplasm"/>
    <property type="evidence" value="ECO:0007669"/>
    <property type="project" value="TreeGrafter"/>
</dbReference>
<dbReference type="Proteomes" id="UP000494040">
    <property type="component" value="Unassembled WGS sequence"/>
</dbReference>
<evidence type="ECO:0000313" key="23">
    <source>
        <dbReference type="EnsemblMetazoa" id="XP_014248188.1"/>
    </source>
</evidence>
<evidence type="ECO:0000256" key="22">
    <source>
        <dbReference type="RuleBase" id="RU000363"/>
    </source>
</evidence>
<comment type="catalytic activity">
    <reaction evidence="15">
        <text>resolvin D2 + NAD(+) = 7-oxoresolvin D2 + NADH + H(+)</text>
        <dbReference type="Rhea" id="RHEA:53584"/>
        <dbReference type="ChEBI" id="CHEBI:15378"/>
        <dbReference type="ChEBI" id="CHEBI:57540"/>
        <dbReference type="ChEBI" id="CHEBI:57945"/>
        <dbReference type="ChEBI" id="CHEBI:133367"/>
        <dbReference type="ChEBI" id="CHEBI:137497"/>
    </reaction>
    <physiologicalReaction direction="left-to-right" evidence="15">
        <dbReference type="Rhea" id="RHEA:53585"/>
    </physiologicalReaction>
</comment>
<comment type="catalytic activity">
    <reaction evidence="20">
        <text>(15S)-hydroxy-(5Z,8Z,11Z,13E)-eicosatetraenoate + NAD(+) = 15-oxo-(5Z,8Z,11Z,13E)-eicosatetraenoate + NADH + H(+)</text>
        <dbReference type="Rhea" id="RHEA:23260"/>
        <dbReference type="ChEBI" id="CHEBI:15378"/>
        <dbReference type="ChEBI" id="CHEBI:57409"/>
        <dbReference type="ChEBI" id="CHEBI:57410"/>
        <dbReference type="ChEBI" id="CHEBI:57540"/>
        <dbReference type="ChEBI" id="CHEBI:57945"/>
        <dbReference type="EC" id="1.1.1.232"/>
    </reaction>
    <physiologicalReaction direction="left-to-right" evidence="20">
        <dbReference type="Rhea" id="RHEA:23261"/>
    </physiologicalReaction>
</comment>
<comment type="catalytic activity">
    <reaction evidence="11">
        <text>14-hydroxy-(4Z,7Z,10Z,12E,16Z,19Z)-docosahexaenoate + NAD(+) = 14-oxo-(4Z,7Z,10Z,12E,16Z,19Z)-docosahexaenoate + NADH + H(+)</text>
        <dbReference type="Rhea" id="RHEA:48952"/>
        <dbReference type="ChEBI" id="CHEBI:15378"/>
        <dbReference type="ChEBI" id="CHEBI:57540"/>
        <dbReference type="ChEBI" id="CHEBI:57945"/>
        <dbReference type="ChEBI" id="CHEBI:90866"/>
        <dbReference type="ChEBI" id="CHEBI:90867"/>
    </reaction>
    <physiologicalReaction direction="left-to-right" evidence="11">
        <dbReference type="Rhea" id="RHEA:48953"/>
    </physiologicalReaction>
</comment>
<dbReference type="PRINTS" id="PR00080">
    <property type="entry name" value="SDRFAMILY"/>
</dbReference>
<evidence type="ECO:0000256" key="7">
    <source>
        <dbReference type="ARBA" id="ARBA00042026"/>
    </source>
</evidence>
<dbReference type="OrthoDB" id="417891at2759"/>
<dbReference type="RefSeq" id="XP_014248188.1">
    <property type="nucleotide sequence ID" value="XM_014392702.2"/>
</dbReference>
<evidence type="ECO:0000256" key="3">
    <source>
        <dbReference type="ARBA" id="ARBA00038968"/>
    </source>
</evidence>
<keyword evidence="2" id="KW-0560">Oxidoreductase</keyword>
<evidence type="ECO:0000256" key="14">
    <source>
        <dbReference type="ARBA" id="ARBA00048170"/>
    </source>
</evidence>
<dbReference type="Gene3D" id="3.40.50.720">
    <property type="entry name" value="NAD(P)-binding Rossmann-like Domain"/>
    <property type="match status" value="1"/>
</dbReference>
<evidence type="ECO:0000256" key="12">
    <source>
        <dbReference type="ARBA" id="ARBA00048140"/>
    </source>
</evidence>
<organism evidence="23 24">
    <name type="scientific">Cimex lectularius</name>
    <name type="common">Bed bug</name>
    <name type="synonym">Acanthia lectularia</name>
    <dbReference type="NCBI Taxonomy" id="79782"/>
    <lineage>
        <taxon>Eukaryota</taxon>
        <taxon>Metazoa</taxon>
        <taxon>Ecdysozoa</taxon>
        <taxon>Arthropoda</taxon>
        <taxon>Hexapoda</taxon>
        <taxon>Insecta</taxon>
        <taxon>Pterygota</taxon>
        <taxon>Neoptera</taxon>
        <taxon>Paraneoptera</taxon>
        <taxon>Hemiptera</taxon>
        <taxon>Heteroptera</taxon>
        <taxon>Panheteroptera</taxon>
        <taxon>Cimicomorpha</taxon>
        <taxon>Cimicidae</taxon>
        <taxon>Cimex</taxon>
    </lineage>
</organism>
<evidence type="ECO:0000256" key="17">
    <source>
        <dbReference type="ARBA" id="ARBA00048611"/>
    </source>
</evidence>
<comment type="catalytic activity">
    <reaction evidence="21">
        <text>resolvin E1 + NAD(+) = 18-oxo-resolvin E1 + NADH + H(+)</text>
        <dbReference type="Rhea" id="RHEA:49244"/>
        <dbReference type="ChEBI" id="CHEBI:15378"/>
        <dbReference type="ChEBI" id="CHEBI:57540"/>
        <dbReference type="ChEBI" id="CHEBI:57945"/>
        <dbReference type="ChEBI" id="CHEBI:91000"/>
        <dbReference type="ChEBI" id="CHEBI:91001"/>
    </reaction>
    <physiologicalReaction direction="left-to-right" evidence="21">
        <dbReference type="Rhea" id="RHEA:49245"/>
    </physiologicalReaction>
</comment>
<comment type="catalytic activity">
    <reaction evidence="13">
        <text>(11R)-hydroxy-(5Z,8Z,12E,14Z)-eicosatetraenoate + NAD(+) = 11-oxo-(5Z,8Z,12E,14Z)-eicosatetraenoate + NADH + H(+)</text>
        <dbReference type="Rhea" id="RHEA:48640"/>
        <dbReference type="ChEBI" id="CHEBI:15378"/>
        <dbReference type="ChEBI" id="CHEBI:57540"/>
        <dbReference type="ChEBI" id="CHEBI:57945"/>
        <dbReference type="ChEBI" id="CHEBI:78836"/>
        <dbReference type="ChEBI" id="CHEBI:90697"/>
    </reaction>
    <physiologicalReaction direction="left-to-right" evidence="13">
        <dbReference type="Rhea" id="RHEA:48641"/>
    </physiologicalReaction>
</comment>
<evidence type="ECO:0000256" key="1">
    <source>
        <dbReference type="ARBA" id="ARBA00006484"/>
    </source>
</evidence>
<evidence type="ECO:0000256" key="6">
    <source>
        <dbReference type="ARBA" id="ARBA00041812"/>
    </source>
</evidence>
<dbReference type="GeneID" id="106665897"/>
<dbReference type="InterPro" id="IPR002347">
    <property type="entry name" value="SDR_fam"/>
</dbReference>
<evidence type="ECO:0000256" key="4">
    <source>
        <dbReference type="ARBA" id="ARBA00039060"/>
    </source>
</evidence>
<evidence type="ECO:0000256" key="9">
    <source>
        <dbReference type="ARBA" id="ARBA00047325"/>
    </source>
</evidence>
<comment type="catalytic activity">
    <reaction evidence="12">
        <text>15-oxo-(5S,6R)-dihydroxy-(7E,9E,11Z)-eicosatrienoate + NADH + H(+) = (5S,6R,15S)-trihydroxy-(7E,9E,11Z)-eicosatrienoate + NAD(+)</text>
        <dbReference type="Rhea" id="RHEA:41596"/>
        <dbReference type="ChEBI" id="CHEBI:15378"/>
        <dbReference type="ChEBI" id="CHEBI:57540"/>
        <dbReference type="ChEBI" id="CHEBI:57945"/>
        <dbReference type="ChEBI" id="CHEBI:78325"/>
        <dbReference type="ChEBI" id="CHEBI:78329"/>
    </reaction>
    <physiologicalReaction direction="left-to-right" evidence="12">
        <dbReference type="Rhea" id="RHEA:41597"/>
    </physiologicalReaction>
</comment>
<dbReference type="InterPro" id="IPR036291">
    <property type="entry name" value="NAD(P)-bd_dom_sf"/>
</dbReference>
<evidence type="ECO:0000256" key="20">
    <source>
        <dbReference type="ARBA" id="ARBA00049151"/>
    </source>
</evidence>
<comment type="catalytic activity">
    <reaction evidence="14">
        <text>resolvin D1 + NAD(+) = 17-oxoresolvin D1 + NADH + H(+)</text>
        <dbReference type="Rhea" id="RHEA:50128"/>
        <dbReference type="ChEBI" id="CHEBI:15378"/>
        <dbReference type="ChEBI" id="CHEBI:57540"/>
        <dbReference type="ChEBI" id="CHEBI:57945"/>
        <dbReference type="ChEBI" id="CHEBI:132079"/>
        <dbReference type="ChEBI" id="CHEBI:132081"/>
    </reaction>
    <physiologicalReaction direction="left-to-right" evidence="14">
        <dbReference type="Rhea" id="RHEA:50129"/>
    </physiologicalReaction>
</comment>
<comment type="similarity">
    <text evidence="1 22">Belongs to the short-chain dehydrogenases/reductases (SDR) family.</text>
</comment>
<keyword evidence="24" id="KW-1185">Reference proteome</keyword>
<evidence type="ECO:0000256" key="11">
    <source>
        <dbReference type="ARBA" id="ARBA00048008"/>
    </source>
</evidence>
<evidence type="ECO:0000256" key="21">
    <source>
        <dbReference type="ARBA" id="ARBA00049188"/>
    </source>
</evidence>
<comment type="catalytic activity">
    <reaction evidence="10">
        <text>resolvin D1 + NAD(+) = 8-oxoresolvin D1 + NADH + H(+)</text>
        <dbReference type="Rhea" id="RHEA:50124"/>
        <dbReference type="ChEBI" id="CHEBI:15378"/>
        <dbReference type="ChEBI" id="CHEBI:57540"/>
        <dbReference type="ChEBI" id="CHEBI:57945"/>
        <dbReference type="ChEBI" id="CHEBI:132079"/>
        <dbReference type="ChEBI" id="CHEBI:132080"/>
    </reaction>
    <physiologicalReaction direction="left-to-right" evidence="10">
        <dbReference type="Rhea" id="RHEA:50125"/>
    </physiologicalReaction>
</comment>
<dbReference type="AlphaFoldDB" id="A0A8I6RQR4"/>
<comment type="catalytic activity">
    <reaction evidence="17">
        <text>prostaglandin A1 + NAD(+) = 15-oxo-prostaglandin A1 + NADH + H(+)</text>
        <dbReference type="Rhea" id="RHEA:41263"/>
        <dbReference type="ChEBI" id="CHEBI:15378"/>
        <dbReference type="ChEBI" id="CHEBI:57398"/>
        <dbReference type="ChEBI" id="CHEBI:57540"/>
        <dbReference type="ChEBI" id="CHEBI:57945"/>
        <dbReference type="ChEBI" id="CHEBI:85072"/>
    </reaction>
    <physiologicalReaction direction="left-to-right" evidence="17">
        <dbReference type="Rhea" id="RHEA:41264"/>
    </physiologicalReaction>
</comment>
<dbReference type="GO" id="GO:0047034">
    <property type="term" value="F:15-hydroxyicosatetraenoate dehydrogenase activity"/>
    <property type="evidence" value="ECO:0007669"/>
    <property type="project" value="UniProtKB-EC"/>
</dbReference>
<dbReference type="GO" id="GO:0016404">
    <property type="term" value="F:15-hydroxyprostaglandin dehydrogenase (NAD+) activity"/>
    <property type="evidence" value="ECO:0007669"/>
    <property type="project" value="UniProtKB-EC"/>
</dbReference>
<sequence length="293" mass="32302">MATDKLVKGFRSELSAMDMSLAKKVVLITGGSFGIGRKLAETVASEKALVSVCDVNEADGVELEEKLNKEHGEGTAMFMKCDVTDRNAFRDFFQKTKDRFGRIDVVVNNAGFFDDSDQKWESMVDVNVKGVITGSLLALEFMGTENGGEGGTVLNISSVVGFHRMIFMPIYSASKAAVLMFTRNMGDELHFSKNHVKFIAICPHGSLGSHFFENTRGRFLYPDGYLEDKFEKCFDVQSFQSVDHVAQSIANVLKVGSNGSIWLIENGEKEKEVNIVDPKIHGVDEQPKSSCSP</sequence>
<comment type="function">
    <text evidence="8">Catalyzes the NAD-dependent dehydrogenation (oxidation) of a broad array of hydroxylated polyunsaturated fatty acids (mainly eicosanoids and docosanoids, including prostaglandins, lipoxins and resolvins), yielding their corresponding keto (oxo) metabolites. Decreases the levels of the pro-proliferative prostaglandins such as prostaglandin E2 (whose activity is increased in cancer because of an increase in the expression of cyclooxygenase 2) and generates oxo-fatty acid products that can profoundly influence cell function by abrogating pro-inflammatory cytokine expression. Converts resolvins E1, D1 and D2 to their oxo products, which represents a mode of resolvin inactivation. Resolvin E1 plays important roles during the resolution phase of acute inflammation, while resolvins D1 and D2 have a unique role in obesity-induced adipose inflammation.</text>
</comment>
<evidence type="ECO:0000256" key="10">
    <source>
        <dbReference type="ARBA" id="ARBA00047672"/>
    </source>
</evidence>
<dbReference type="EC" id="1.1.1.141" evidence="3"/>
<protein>
    <recommendedName>
        <fullName evidence="5">15-hydroxyprostaglandin dehydrogenase [NAD(+)]</fullName>
        <ecNumber evidence="3">1.1.1.141</ecNumber>
        <ecNumber evidence="4">1.1.1.232</ecNumber>
    </recommendedName>
    <alternativeName>
        <fullName evidence="7">Eicosanoid/docosanoid dehydrogenase [NAD(+)]</fullName>
    </alternativeName>
    <alternativeName>
        <fullName evidence="6">Prostaglandin dehydrogenase 1</fullName>
    </alternativeName>
</protein>
<dbReference type="PROSITE" id="PS00061">
    <property type="entry name" value="ADH_SHORT"/>
    <property type="match status" value="1"/>
</dbReference>
<evidence type="ECO:0000256" key="13">
    <source>
        <dbReference type="ARBA" id="ARBA00048144"/>
    </source>
</evidence>
<dbReference type="OMA" id="NCVAPHF"/>
<evidence type="ECO:0000256" key="15">
    <source>
        <dbReference type="ARBA" id="ARBA00048393"/>
    </source>
</evidence>
<name>A0A8I6RQR4_CIMLE</name>